<sequence>MDKKMIFEARSENIKRGLGINPIVLFGKEAIEKTKKYGDLFNGASVWENNENLVAVADLEKIGTLVHEIRHNWQYQNKDMKGFTKTNLEAEAARIKRQLVQIKFSCVLMIAGVKEVSF</sequence>
<dbReference type="EMBL" id="JBHDLN010000012">
    <property type="protein sequence ID" value="MFB0845065.1"/>
    <property type="molecule type" value="Genomic_DNA"/>
</dbReference>
<evidence type="ECO:0000313" key="2">
    <source>
        <dbReference type="Proteomes" id="UP001575622"/>
    </source>
</evidence>
<dbReference type="RefSeq" id="WP_373955231.1">
    <property type="nucleotide sequence ID" value="NZ_JBHDLN010000012.1"/>
</dbReference>
<name>A0ABV4V8N4_9BACL</name>
<accession>A0ABV4V8N4</accession>
<keyword evidence="2" id="KW-1185">Reference proteome</keyword>
<dbReference type="Proteomes" id="UP001575622">
    <property type="component" value="Unassembled WGS sequence"/>
</dbReference>
<gene>
    <name evidence="1" type="ORF">ACEU3E_23015</name>
</gene>
<protein>
    <submittedName>
        <fullName evidence="1">Uncharacterized protein</fullName>
    </submittedName>
</protein>
<comment type="caution">
    <text evidence="1">The sequence shown here is derived from an EMBL/GenBank/DDBJ whole genome shotgun (WGS) entry which is preliminary data.</text>
</comment>
<evidence type="ECO:0000313" key="1">
    <source>
        <dbReference type="EMBL" id="MFB0845065.1"/>
    </source>
</evidence>
<reference evidence="1 2" key="1">
    <citation type="submission" date="2024-09" db="EMBL/GenBank/DDBJ databases">
        <authorList>
            <person name="Makale K.P.P."/>
            <person name="Makhzoum A."/>
            <person name="Rantong G."/>
            <person name="Rahube T.O."/>
        </authorList>
    </citation>
    <scope>NUCLEOTIDE SEQUENCE [LARGE SCALE GENOMIC DNA]</scope>
    <source>
        <strain evidence="1 2">KM_D13</strain>
    </source>
</reference>
<organism evidence="1 2">
    <name type="scientific">Paenibacillus oleatilyticus</name>
    <dbReference type="NCBI Taxonomy" id="2594886"/>
    <lineage>
        <taxon>Bacteria</taxon>
        <taxon>Bacillati</taxon>
        <taxon>Bacillota</taxon>
        <taxon>Bacilli</taxon>
        <taxon>Bacillales</taxon>
        <taxon>Paenibacillaceae</taxon>
        <taxon>Paenibacillus</taxon>
    </lineage>
</organism>
<proteinExistence type="predicted"/>